<dbReference type="EMBL" id="CAATIN010000012">
    <property type="protein sequence ID" value="VNQ73051.1"/>
    <property type="molecule type" value="Genomic_DNA"/>
</dbReference>
<organism evidence="1">
    <name type="scientific">Streptococcus pneumoniae</name>
    <dbReference type="NCBI Taxonomy" id="1313"/>
    <lineage>
        <taxon>Bacteria</taxon>
        <taxon>Bacillati</taxon>
        <taxon>Bacillota</taxon>
        <taxon>Bacilli</taxon>
        <taxon>Lactobacillales</taxon>
        <taxon>Streptococcaceae</taxon>
        <taxon>Streptococcus</taxon>
    </lineage>
</organism>
<dbReference type="RefSeq" id="WP_000982219.1">
    <property type="nucleotide sequence ID" value="NZ_CGYE01000014.1"/>
</dbReference>
<name>A0A4N2L3J4_STREE</name>
<protein>
    <submittedName>
        <fullName evidence="1">Uncharacterized protein</fullName>
    </submittedName>
</protein>
<gene>
    <name evidence="1" type="ORF">SAMEA2658750_01755</name>
</gene>
<accession>A0A4N2L3J4</accession>
<proteinExistence type="predicted"/>
<reference evidence="1" key="1">
    <citation type="submission" date="2019-04" db="EMBL/GenBank/DDBJ databases">
        <authorList>
            <consortium name="Pathogen Informatics"/>
        </authorList>
    </citation>
    <scope>NUCLEOTIDE SEQUENCE</scope>
    <source>
        <strain evidence="1">GPSC33</strain>
    </source>
</reference>
<evidence type="ECO:0000313" key="1">
    <source>
        <dbReference type="EMBL" id="VNQ73051.1"/>
    </source>
</evidence>
<dbReference type="AlphaFoldDB" id="A0A4N2L3J4"/>
<sequence>MMNTLKTEQYQEARDRLDTLDSVFTLSPSLINQWENGKLCYSYLTPSGGILAPIDIDTDKAHFRELVNEYETRTGNLVYLVIADNHLINLLYVSKAEKGISKAKQAKIWQKEFNNNIFGWVNACVINPNNPTSYVHEDIFIGTCQGILGRIK</sequence>